<dbReference type="AlphaFoldDB" id="A0A1V6YVL8"/>
<comment type="caution">
    <text evidence="4">The sequence shown here is derived from an EMBL/GenBank/DDBJ whole genome shotgun (WGS) entry which is preliminary data.</text>
</comment>
<evidence type="ECO:0000259" key="3">
    <source>
        <dbReference type="Pfam" id="PF00024"/>
    </source>
</evidence>
<protein>
    <recommendedName>
        <fullName evidence="3">Apple domain-containing protein</fullName>
    </recommendedName>
</protein>
<accession>A0A1V6YVL8</accession>
<proteinExistence type="predicted"/>
<evidence type="ECO:0000256" key="2">
    <source>
        <dbReference type="SAM" id="SignalP"/>
    </source>
</evidence>
<evidence type="ECO:0000313" key="4">
    <source>
        <dbReference type="EMBL" id="OQE91443.1"/>
    </source>
</evidence>
<dbReference type="Pfam" id="PF00024">
    <property type="entry name" value="PAN_1"/>
    <property type="match status" value="1"/>
</dbReference>
<evidence type="ECO:0000256" key="1">
    <source>
        <dbReference type="SAM" id="Coils"/>
    </source>
</evidence>
<dbReference type="Proteomes" id="UP000191691">
    <property type="component" value="Unassembled WGS sequence"/>
</dbReference>
<feature type="signal peptide" evidence="2">
    <location>
        <begin position="1"/>
        <end position="21"/>
    </location>
</feature>
<reference evidence="5" key="1">
    <citation type="journal article" date="2017" name="Nat. Microbiol.">
        <title>Global analysis of biosynthetic gene clusters reveals vast potential of secondary metabolite production in Penicillium species.</title>
        <authorList>
            <person name="Nielsen J.C."/>
            <person name="Grijseels S."/>
            <person name="Prigent S."/>
            <person name="Ji B."/>
            <person name="Dainat J."/>
            <person name="Nielsen K.F."/>
            <person name="Frisvad J.C."/>
            <person name="Workman M."/>
            <person name="Nielsen J."/>
        </authorList>
    </citation>
    <scope>NUCLEOTIDE SEQUENCE [LARGE SCALE GENOMIC DNA]</scope>
    <source>
        <strain evidence="5">IBT 13039</strain>
    </source>
</reference>
<dbReference type="EMBL" id="MOOB01000009">
    <property type="protein sequence ID" value="OQE91443.1"/>
    <property type="molecule type" value="Genomic_DNA"/>
</dbReference>
<feature type="chain" id="PRO_5012822417" description="Apple domain-containing protein" evidence="2">
    <location>
        <begin position="22"/>
        <end position="315"/>
    </location>
</feature>
<keyword evidence="5" id="KW-1185">Reference proteome</keyword>
<dbReference type="Gene3D" id="3.50.4.10">
    <property type="entry name" value="Hepatocyte Growth Factor"/>
    <property type="match status" value="1"/>
</dbReference>
<feature type="domain" description="Apple" evidence="3">
    <location>
        <begin position="262"/>
        <end position="292"/>
    </location>
</feature>
<dbReference type="InterPro" id="IPR003609">
    <property type="entry name" value="Pan_app"/>
</dbReference>
<feature type="coiled-coil region" evidence="1">
    <location>
        <begin position="131"/>
        <end position="218"/>
    </location>
</feature>
<sequence length="315" mass="35845">MVRAGIAFLLPLTSHVLHVAGWGPGYDKVCPNDGEPVSLQSGYKIRYLCDDCPFDTTTSVRHGLTIDECAELCNKEDCKGTMWWKEKCYVSNLKYLGVNEGEPKPAAGCVWMTAQRYFDGKDDCSTCLKEKDECEEEKRQCQASLHNCEETCRSGDEECEKKRRQCGRDLWECEKDKNEAEDNERKCEKKLADVVKENDNLRDSLHECQKDLSECQKSCGSWGTVDGEIKCNSGSLTTATLNGHKWLTLCGFIINDVKKGETGMNLKECAEKCSQEDNCKAITYDKKRGECYRARKFKTGDMRYSDYYDTVLRLT</sequence>
<gene>
    <name evidence="4" type="ORF">PENNAL_c0009G11982</name>
</gene>
<dbReference type="SUPFAM" id="SSF57414">
    <property type="entry name" value="Hairpin loop containing domain-like"/>
    <property type="match status" value="1"/>
</dbReference>
<keyword evidence="1" id="KW-0175">Coiled coil</keyword>
<name>A0A1V6YVL8_PENNA</name>
<evidence type="ECO:0000313" key="5">
    <source>
        <dbReference type="Proteomes" id="UP000191691"/>
    </source>
</evidence>
<organism evidence="4 5">
    <name type="scientific">Penicillium nalgiovense</name>
    <dbReference type="NCBI Taxonomy" id="60175"/>
    <lineage>
        <taxon>Eukaryota</taxon>
        <taxon>Fungi</taxon>
        <taxon>Dikarya</taxon>
        <taxon>Ascomycota</taxon>
        <taxon>Pezizomycotina</taxon>
        <taxon>Eurotiomycetes</taxon>
        <taxon>Eurotiomycetidae</taxon>
        <taxon>Eurotiales</taxon>
        <taxon>Aspergillaceae</taxon>
        <taxon>Penicillium</taxon>
    </lineage>
</organism>
<dbReference type="OMA" id="CGNYATQ"/>
<keyword evidence="2" id="KW-0732">Signal</keyword>